<evidence type="ECO:0000259" key="2">
    <source>
        <dbReference type="Pfam" id="PF13966"/>
    </source>
</evidence>
<dbReference type="AlphaFoldDB" id="A0AB40C7A9"/>
<proteinExistence type="predicted"/>
<name>A0AB40C7A9_DIOCR</name>
<dbReference type="InterPro" id="IPR026960">
    <property type="entry name" value="RVT-Znf"/>
</dbReference>
<organism evidence="3 4">
    <name type="scientific">Dioscorea cayennensis subsp. rotundata</name>
    <name type="common">White Guinea yam</name>
    <name type="synonym">Dioscorea rotundata</name>
    <dbReference type="NCBI Taxonomy" id="55577"/>
    <lineage>
        <taxon>Eukaryota</taxon>
        <taxon>Viridiplantae</taxon>
        <taxon>Streptophyta</taxon>
        <taxon>Embryophyta</taxon>
        <taxon>Tracheophyta</taxon>
        <taxon>Spermatophyta</taxon>
        <taxon>Magnoliopsida</taxon>
        <taxon>Liliopsida</taxon>
        <taxon>Dioscoreales</taxon>
        <taxon>Dioscoreaceae</taxon>
        <taxon>Dioscorea</taxon>
    </lineage>
</organism>
<feature type="domain" description="Reverse transcriptase zinc-binding" evidence="2">
    <location>
        <begin position="63"/>
        <end position="147"/>
    </location>
</feature>
<evidence type="ECO:0000313" key="4">
    <source>
        <dbReference type="RefSeq" id="XP_039135711.1"/>
    </source>
</evidence>
<evidence type="ECO:0000313" key="3">
    <source>
        <dbReference type="Proteomes" id="UP001515500"/>
    </source>
</evidence>
<gene>
    <name evidence="4" type="primary">LOC120273129</name>
</gene>
<accession>A0AB40C7A9</accession>
<protein>
    <submittedName>
        <fullName evidence="4">Uncharacterized protein LOC120273129</fullName>
    </submittedName>
</protein>
<evidence type="ECO:0000259" key="1">
    <source>
        <dbReference type="Pfam" id="PF13456"/>
    </source>
</evidence>
<dbReference type="GO" id="GO:0004523">
    <property type="term" value="F:RNA-DNA hybrid ribonuclease activity"/>
    <property type="evidence" value="ECO:0007669"/>
    <property type="project" value="InterPro"/>
</dbReference>
<dbReference type="GO" id="GO:0003676">
    <property type="term" value="F:nucleic acid binding"/>
    <property type="evidence" value="ECO:0007669"/>
    <property type="project" value="InterPro"/>
</dbReference>
<dbReference type="Proteomes" id="UP001515500">
    <property type="component" value="Chromosome 2"/>
</dbReference>
<dbReference type="Pfam" id="PF13966">
    <property type="entry name" value="zf-RVT"/>
    <property type="match status" value="1"/>
</dbReference>
<sequence>MDIDVNHISLNDLVIDSHWDNLSLNFIFGNMLDNENITFAKVDYESENLWVWQPKPTSYNLSSAVYHVLNKDQSTSASWMGWSMVWHIPVAPRIKHFIWLCLHNRLSTTAFLHRLNLGPDNYCIFCGLWRETVDHLFSYCSSTQRVWQYINHREHLNINLSNGFSSGEWVFDFQYSRYSLAIIAAGAWFIWTSRCNAIFNNSSPNYSAIASKAIAHAREYSNSFSDPIGKRIILSNFSKADGQFIFTHATSNDSMQVRSIGFFIVDAYYRISLAGCISQPMDNNLSGILLALEVALQSALDSQMQVQHIFTDHANTLDLIENPNQYLLWRFQAQIFNINFLLDMFTRPKIHQIPRHWMKPAAILAYLGFRHRSLNLFLYGRDLPYWVMKYFHLNDFNF</sequence>
<dbReference type="InterPro" id="IPR002156">
    <property type="entry name" value="RNaseH_domain"/>
</dbReference>
<dbReference type="RefSeq" id="XP_039135711.1">
    <property type="nucleotide sequence ID" value="XM_039279777.1"/>
</dbReference>
<reference evidence="4" key="1">
    <citation type="submission" date="2025-08" db="UniProtKB">
        <authorList>
            <consortium name="RefSeq"/>
        </authorList>
    </citation>
    <scope>IDENTIFICATION</scope>
</reference>
<feature type="domain" description="RNase H type-1" evidence="1">
    <location>
        <begin position="259"/>
        <end position="365"/>
    </location>
</feature>
<dbReference type="GeneID" id="120273129"/>
<dbReference type="Pfam" id="PF13456">
    <property type="entry name" value="RVT_3"/>
    <property type="match status" value="1"/>
</dbReference>
<keyword evidence="3" id="KW-1185">Reference proteome</keyword>